<sequence>GMWIEIVTLVIPDYNDSDEELTGIAEFIASVSIDIPWHVTAFHPDYKMKDREGTPVATLLRARGIGKQAGLKFVYSGNIPGQVENTENTYCPGCDEPLIIRIGFRVKNNYLQNGHCPKCSQSIAGRWSEGLI</sequence>
<evidence type="ECO:0000256" key="4">
    <source>
        <dbReference type="ARBA" id="ARBA00022723"/>
    </source>
</evidence>
<evidence type="ECO:0000256" key="5">
    <source>
        <dbReference type="ARBA" id="ARBA00023004"/>
    </source>
</evidence>
<name>A0A382G2E8_9ZZZZ</name>
<dbReference type="InterPro" id="IPR013785">
    <property type="entry name" value="Aldolase_TIM"/>
</dbReference>
<protein>
    <recommendedName>
        <fullName evidence="8">Radical SAM core domain-containing protein</fullName>
    </recommendedName>
</protein>
<reference evidence="7" key="1">
    <citation type="submission" date="2018-05" db="EMBL/GenBank/DDBJ databases">
        <authorList>
            <person name="Lanie J.A."/>
            <person name="Ng W.-L."/>
            <person name="Kazmierczak K.M."/>
            <person name="Andrzejewski T.M."/>
            <person name="Davidsen T.M."/>
            <person name="Wayne K.J."/>
            <person name="Tettelin H."/>
            <person name="Glass J.I."/>
            <person name="Rusch D."/>
            <person name="Podicherti R."/>
            <person name="Tsui H.-C.T."/>
            <person name="Winkler M.E."/>
        </authorList>
    </citation>
    <scope>NUCLEOTIDE SEQUENCE</scope>
</reference>
<dbReference type="InterPro" id="IPR034457">
    <property type="entry name" value="Organic_radical-activating"/>
</dbReference>
<comment type="cofactor">
    <cofactor evidence="1">
        <name>[4Fe-4S] cluster</name>
        <dbReference type="ChEBI" id="CHEBI:49883"/>
    </cofactor>
</comment>
<keyword evidence="4" id="KW-0479">Metal-binding</keyword>
<dbReference type="PANTHER" id="PTHR30352:SF5">
    <property type="entry name" value="PYRUVATE FORMATE-LYASE 1-ACTIVATING ENZYME"/>
    <property type="match status" value="1"/>
</dbReference>
<dbReference type="PANTHER" id="PTHR30352">
    <property type="entry name" value="PYRUVATE FORMATE-LYASE-ACTIVATING ENZYME"/>
    <property type="match status" value="1"/>
</dbReference>
<keyword evidence="2" id="KW-0004">4Fe-4S</keyword>
<proteinExistence type="predicted"/>
<keyword evidence="6" id="KW-0411">Iron-sulfur</keyword>
<dbReference type="EMBL" id="UINC01052908">
    <property type="protein sequence ID" value="SVB68784.1"/>
    <property type="molecule type" value="Genomic_DNA"/>
</dbReference>
<feature type="non-terminal residue" evidence="7">
    <location>
        <position position="1"/>
    </location>
</feature>
<keyword evidence="5" id="KW-0408">Iron</keyword>
<evidence type="ECO:0000313" key="7">
    <source>
        <dbReference type="EMBL" id="SVB68784.1"/>
    </source>
</evidence>
<evidence type="ECO:0000256" key="3">
    <source>
        <dbReference type="ARBA" id="ARBA00022691"/>
    </source>
</evidence>
<dbReference type="InterPro" id="IPR058240">
    <property type="entry name" value="rSAM_sf"/>
</dbReference>
<gene>
    <name evidence="7" type="ORF">METZ01_LOCUS221638</name>
</gene>
<evidence type="ECO:0000256" key="2">
    <source>
        <dbReference type="ARBA" id="ARBA00022485"/>
    </source>
</evidence>
<evidence type="ECO:0000256" key="6">
    <source>
        <dbReference type="ARBA" id="ARBA00023014"/>
    </source>
</evidence>
<dbReference type="GO" id="GO:0046872">
    <property type="term" value="F:metal ion binding"/>
    <property type="evidence" value="ECO:0007669"/>
    <property type="project" value="UniProtKB-KW"/>
</dbReference>
<evidence type="ECO:0008006" key="8">
    <source>
        <dbReference type="Google" id="ProtNLM"/>
    </source>
</evidence>
<dbReference type="GO" id="GO:0051539">
    <property type="term" value="F:4 iron, 4 sulfur cluster binding"/>
    <property type="evidence" value="ECO:0007669"/>
    <property type="project" value="UniProtKB-KW"/>
</dbReference>
<dbReference type="Gene3D" id="3.20.20.70">
    <property type="entry name" value="Aldolase class I"/>
    <property type="match status" value="1"/>
</dbReference>
<dbReference type="SUPFAM" id="SSF102114">
    <property type="entry name" value="Radical SAM enzymes"/>
    <property type="match status" value="1"/>
</dbReference>
<accession>A0A382G2E8</accession>
<dbReference type="AlphaFoldDB" id="A0A382G2E8"/>
<evidence type="ECO:0000256" key="1">
    <source>
        <dbReference type="ARBA" id="ARBA00001966"/>
    </source>
</evidence>
<organism evidence="7">
    <name type="scientific">marine metagenome</name>
    <dbReference type="NCBI Taxonomy" id="408172"/>
    <lineage>
        <taxon>unclassified sequences</taxon>
        <taxon>metagenomes</taxon>
        <taxon>ecological metagenomes</taxon>
    </lineage>
</organism>
<keyword evidence="3" id="KW-0949">S-adenosyl-L-methionine</keyword>